<evidence type="ECO:0000256" key="1">
    <source>
        <dbReference type="SAM" id="MobiDB-lite"/>
    </source>
</evidence>
<name>A0A1G2HL70_9BACT</name>
<feature type="compositionally biased region" description="Basic and acidic residues" evidence="1">
    <location>
        <begin position="1"/>
        <end position="10"/>
    </location>
</feature>
<evidence type="ECO:0000256" key="2">
    <source>
        <dbReference type="SAM" id="Phobius"/>
    </source>
</evidence>
<evidence type="ECO:0000313" key="3">
    <source>
        <dbReference type="EMBL" id="OGZ63159.1"/>
    </source>
</evidence>
<gene>
    <name evidence="3" type="ORF">A2639_03100</name>
</gene>
<keyword evidence="2" id="KW-0812">Transmembrane</keyword>
<keyword evidence="2" id="KW-0472">Membrane</keyword>
<keyword evidence="2" id="KW-1133">Transmembrane helix</keyword>
<sequence>MEEETLKKIQESFGASQDRQDEKLDKIWRSVEKTRKYFLWTLIATIIMFVLPLIGLIFFIPTFLSVYTGALSL</sequence>
<protein>
    <submittedName>
        <fullName evidence="3">Uncharacterized protein</fullName>
    </submittedName>
</protein>
<feature type="region of interest" description="Disordered" evidence="1">
    <location>
        <begin position="1"/>
        <end position="21"/>
    </location>
</feature>
<dbReference type="Proteomes" id="UP000178991">
    <property type="component" value="Unassembled WGS sequence"/>
</dbReference>
<dbReference type="AlphaFoldDB" id="A0A1G2HL70"/>
<feature type="transmembrane region" description="Helical" evidence="2">
    <location>
        <begin position="37"/>
        <end position="64"/>
    </location>
</feature>
<organism evidence="3 4">
    <name type="scientific">Candidatus Staskawiczbacteria bacterium RIFCSPHIGHO2_01_FULL_34_27</name>
    <dbReference type="NCBI Taxonomy" id="1802199"/>
    <lineage>
        <taxon>Bacteria</taxon>
        <taxon>Candidatus Staskawicziibacteriota</taxon>
    </lineage>
</organism>
<dbReference type="EMBL" id="MHOL01000005">
    <property type="protein sequence ID" value="OGZ63159.1"/>
    <property type="molecule type" value="Genomic_DNA"/>
</dbReference>
<accession>A0A1G2HL70</accession>
<evidence type="ECO:0000313" key="4">
    <source>
        <dbReference type="Proteomes" id="UP000178991"/>
    </source>
</evidence>
<reference evidence="3 4" key="1">
    <citation type="journal article" date="2016" name="Nat. Commun.">
        <title>Thousands of microbial genomes shed light on interconnected biogeochemical processes in an aquifer system.</title>
        <authorList>
            <person name="Anantharaman K."/>
            <person name="Brown C.T."/>
            <person name="Hug L.A."/>
            <person name="Sharon I."/>
            <person name="Castelle C.J."/>
            <person name="Probst A.J."/>
            <person name="Thomas B.C."/>
            <person name="Singh A."/>
            <person name="Wilkins M.J."/>
            <person name="Karaoz U."/>
            <person name="Brodie E.L."/>
            <person name="Williams K.H."/>
            <person name="Hubbard S.S."/>
            <person name="Banfield J.F."/>
        </authorList>
    </citation>
    <scope>NUCLEOTIDE SEQUENCE [LARGE SCALE GENOMIC DNA]</scope>
</reference>
<proteinExistence type="predicted"/>
<comment type="caution">
    <text evidence="3">The sequence shown here is derived from an EMBL/GenBank/DDBJ whole genome shotgun (WGS) entry which is preliminary data.</text>
</comment>